<evidence type="ECO:0000256" key="1">
    <source>
        <dbReference type="ARBA" id="ARBA00022448"/>
    </source>
</evidence>
<evidence type="ECO:0000256" key="6">
    <source>
        <dbReference type="PROSITE-ProRule" id="PRU00433"/>
    </source>
</evidence>
<keyword evidence="4" id="KW-0249">Electron transport</keyword>
<dbReference type="InterPro" id="IPR050597">
    <property type="entry name" value="Cytochrome_c_Oxidase_Subunit"/>
</dbReference>
<feature type="domain" description="Cytochrome c" evidence="8">
    <location>
        <begin position="180"/>
        <end position="274"/>
    </location>
</feature>
<dbReference type="PROSITE" id="PS51007">
    <property type="entry name" value="CYTC"/>
    <property type="match status" value="3"/>
</dbReference>
<reference evidence="9 10" key="1">
    <citation type="submission" date="2020-08" db="EMBL/GenBank/DDBJ databases">
        <title>Genomic Encyclopedia of Type Strains, Phase IV (KMG-IV): sequencing the most valuable type-strain genomes for metagenomic binning, comparative biology and taxonomic classification.</title>
        <authorList>
            <person name="Goeker M."/>
        </authorList>
    </citation>
    <scope>NUCLEOTIDE SEQUENCE [LARGE SCALE GENOMIC DNA]</scope>
    <source>
        <strain evidence="9 10">DSM 102134</strain>
    </source>
</reference>
<evidence type="ECO:0000256" key="3">
    <source>
        <dbReference type="ARBA" id="ARBA00022723"/>
    </source>
</evidence>
<organism evidence="9 10">
    <name type="scientific">Pseudorhizobium flavum</name>
    <dbReference type="NCBI Taxonomy" id="1335061"/>
    <lineage>
        <taxon>Bacteria</taxon>
        <taxon>Pseudomonadati</taxon>
        <taxon>Pseudomonadota</taxon>
        <taxon>Alphaproteobacteria</taxon>
        <taxon>Hyphomicrobiales</taxon>
        <taxon>Rhizobiaceae</taxon>
        <taxon>Rhizobium/Agrobacterium group</taxon>
        <taxon>Pseudorhizobium</taxon>
    </lineage>
</organism>
<dbReference type="GO" id="GO:0046872">
    <property type="term" value="F:metal ion binding"/>
    <property type="evidence" value="ECO:0007669"/>
    <property type="project" value="UniProtKB-KW"/>
</dbReference>
<evidence type="ECO:0000256" key="7">
    <source>
        <dbReference type="SAM" id="Phobius"/>
    </source>
</evidence>
<dbReference type="PANTHER" id="PTHR33751">
    <property type="entry name" value="CBB3-TYPE CYTOCHROME C OXIDASE SUBUNIT FIXP"/>
    <property type="match status" value="1"/>
</dbReference>
<dbReference type="Pfam" id="PF13442">
    <property type="entry name" value="Cytochrome_CBB3"/>
    <property type="match status" value="1"/>
</dbReference>
<dbReference type="InterPro" id="IPR036909">
    <property type="entry name" value="Cyt_c-like_dom_sf"/>
</dbReference>
<feature type="domain" description="Cytochrome c" evidence="8">
    <location>
        <begin position="75"/>
        <end position="161"/>
    </location>
</feature>
<dbReference type="Gene3D" id="1.10.760.10">
    <property type="entry name" value="Cytochrome c-like domain"/>
    <property type="match status" value="3"/>
</dbReference>
<feature type="domain" description="Cytochrome c" evidence="8">
    <location>
        <begin position="349"/>
        <end position="440"/>
    </location>
</feature>
<dbReference type="InterPro" id="IPR009056">
    <property type="entry name" value="Cyt_c-like_dom"/>
</dbReference>
<evidence type="ECO:0000313" key="9">
    <source>
        <dbReference type="EMBL" id="MBB6182161.1"/>
    </source>
</evidence>
<dbReference type="EMBL" id="JACHEJ010000021">
    <property type="protein sequence ID" value="MBB6182161.1"/>
    <property type="molecule type" value="Genomic_DNA"/>
</dbReference>
<evidence type="ECO:0000259" key="8">
    <source>
        <dbReference type="PROSITE" id="PS51007"/>
    </source>
</evidence>
<accession>A0A7W9Z2V8</accession>
<keyword evidence="2 6" id="KW-0349">Heme</keyword>
<dbReference type="Proteomes" id="UP000535501">
    <property type="component" value="Unassembled WGS sequence"/>
</dbReference>
<dbReference type="PANTHER" id="PTHR33751:SF9">
    <property type="entry name" value="CYTOCHROME C4"/>
    <property type="match status" value="1"/>
</dbReference>
<keyword evidence="1" id="KW-0813">Transport</keyword>
<feature type="transmembrane region" description="Helical" evidence="7">
    <location>
        <begin position="12"/>
        <end position="36"/>
    </location>
</feature>
<evidence type="ECO:0000313" key="10">
    <source>
        <dbReference type="Proteomes" id="UP000535501"/>
    </source>
</evidence>
<keyword evidence="10" id="KW-1185">Reference proteome</keyword>
<comment type="caution">
    <text evidence="9">The sequence shown here is derived from an EMBL/GenBank/DDBJ whole genome shotgun (WGS) entry which is preliminary data.</text>
</comment>
<name>A0A7W9Z2V8_9HYPH</name>
<sequence length="452" mass="48742">MRLKVVLTWKKVLALAGVGMAGALLVGWTGLVSIAASSGHFSVVRWFLGWTMENAVETQSTLVSKPEDLDLEDPSLIRRSAGHYATGCAPCHGAPGVSQSPVVEEMVPSPPRLEEKVAEWSDEELFWIVKNGIKYSGMPAWPAQERDDEVWAQVAFLRALPELTRAEYAELALGGEVVDDDLEAGGETVAALDGIVKNALTDCARCHGFDGLGRGQGPTQHTFPVIAGQPAPYLLATLQAFSHGERQSGFMEPPARRYDAQVLEALARYYSEQPKLADAETGTLFPDGAVAPARDAPVADPVSDRATVGGATLAPSWQDEAGILEGEGDLSYAAVPMAASAGPPSSREELLELGRRIAFEGIGPRKIPACQSCHASEPEGGNPFYPYLAGQPEWYLSKHLQLWQEGQRGGTAYAHIMDEIARNMTDEQIAAVSAWYSQRPRPHTNEEDTVPQ</sequence>
<dbReference type="RefSeq" id="WP_077549197.1">
    <property type="nucleotide sequence ID" value="NZ_CANLQM010000012.1"/>
</dbReference>
<evidence type="ECO:0000256" key="5">
    <source>
        <dbReference type="ARBA" id="ARBA00023004"/>
    </source>
</evidence>
<keyword evidence="7" id="KW-0812">Transmembrane</keyword>
<keyword evidence="5 6" id="KW-0408">Iron</keyword>
<keyword evidence="7" id="KW-1133">Transmembrane helix</keyword>
<dbReference type="GO" id="GO:0020037">
    <property type="term" value="F:heme binding"/>
    <property type="evidence" value="ECO:0007669"/>
    <property type="project" value="InterPro"/>
</dbReference>
<proteinExistence type="predicted"/>
<keyword evidence="3 6" id="KW-0479">Metal-binding</keyword>
<keyword evidence="7" id="KW-0472">Membrane</keyword>
<dbReference type="AlphaFoldDB" id="A0A7W9Z2V8"/>
<evidence type="ECO:0000256" key="4">
    <source>
        <dbReference type="ARBA" id="ARBA00022982"/>
    </source>
</evidence>
<gene>
    <name evidence="9" type="ORF">HNQ75_004150</name>
</gene>
<protein>
    <submittedName>
        <fullName evidence="9">Cytochrome c553</fullName>
    </submittedName>
</protein>
<dbReference type="GO" id="GO:0009055">
    <property type="term" value="F:electron transfer activity"/>
    <property type="evidence" value="ECO:0007669"/>
    <property type="project" value="InterPro"/>
</dbReference>
<dbReference type="SUPFAM" id="SSF46626">
    <property type="entry name" value="Cytochrome c"/>
    <property type="match status" value="3"/>
</dbReference>
<evidence type="ECO:0000256" key="2">
    <source>
        <dbReference type="ARBA" id="ARBA00022617"/>
    </source>
</evidence>
<dbReference type="Pfam" id="PF00034">
    <property type="entry name" value="Cytochrom_C"/>
    <property type="match status" value="1"/>
</dbReference>